<dbReference type="OrthoDB" id="8265259at2"/>
<evidence type="ECO:0000313" key="2">
    <source>
        <dbReference type="Proteomes" id="UP000254875"/>
    </source>
</evidence>
<dbReference type="SUPFAM" id="SSF51182">
    <property type="entry name" value="RmlC-like cupins"/>
    <property type="match status" value="1"/>
</dbReference>
<dbReference type="Proteomes" id="UP000254875">
    <property type="component" value="Unassembled WGS sequence"/>
</dbReference>
<organism evidence="1 2">
    <name type="scientific">Paraburkholderia lacunae</name>
    <dbReference type="NCBI Taxonomy" id="2211104"/>
    <lineage>
        <taxon>Bacteria</taxon>
        <taxon>Pseudomonadati</taxon>
        <taxon>Pseudomonadota</taxon>
        <taxon>Betaproteobacteria</taxon>
        <taxon>Burkholderiales</taxon>
        <taxon>Burkholderiaceae</taxon>
        <taxon>Paraburkholderia</taxon>
    </lineage>
</organism>
<dbReference type="InterPro" id="IPR014710">
    <property type="entry name" value="RmlC-like_jellyroll"/>
</dbReference>
<comment type="caution">
    <text evidence="1">The sequence shown here is derived from an EMBL/GenBank/DDBJ whole genome shotgun (WGS) entry which is preliminary data.</text>
</comment>
<proteinExistence type="predicted"/>
<sequence length="124" mass="12996">MAISHLSSGGVASVLPLAALLEQTPTTALFKEKHLEVMRIVLPAGKRMPAHAVDGPITVQCLEGEVDIGIGDAHRRLHVGDLIYLAGGARHELAAMRNSSLLVTVVLLDPRDVPGIAAGEAELP</sequence>
<dbReference type="CDD" id="cd02230">
    <property type="entry name" value="cupin_HP0902-like"/>
    <property type="match status" value="1"/>
</dbReference>
<reference evidence="2" key="1">
    <citation type="submission" date="2018-05" db="EMBL/GenBank/DDBJ databases">
        <authorList>
            <person name="Feng T."/>
        </authorList>
    </citation>
    <scope>NUCLEOTIDE SEQUENCE [LARGE SCALE GENOMIC DNA]</scope>
    <source>
        <strain evidence="2">S27</strain>
    </source>
</reference>
<keyword evidence="2" id="KW-1185">Reference proteome</keyword>
<dbReference type="EMBL" id="QHKS01000037">
    <property type="protein sequence ID" value="RDJ98225.1"/>
    <property type="molecule type" value="Genomic_DNA"/>
</dbReference>
<evidence type="ECO:0000313" key="1">
    <source>
        <dbReference type="EMBL" id="RDJ98225.1"/>
    </source>
</evidence>
<protein>
    <recommendedName>
        <fullName evidence="3">Cupin</fullName>
    </recommendedName>
</protein>
<dbReference type="Gene3D" id="2.60.120.10">
    <property type="entry name" value="Jelly Rolls"/>
    <property type="match status" value="1"/>
</dbReference>
<dbReference type="InterPro" id="IPR011051">
    <property type="entry name" value="RmlC_Cupin_sf"/>
</dbReference>
<gene>
    <name evidence="1" type="ORF">DLM46_34210</name>
</gene>
<accession>A0A370MY05</accession>
<evidence type="ECO:0008006" key="3">
    <source>
        <dbReference type="Google" id="ProtNLM"/>
    </source>
</evidence>
<name>A0A370MY05_9BURK</name>
<dbReference type="AlphaFoldDB" id="A0A370MY05"/>